<dbReference type="Proteomes" id="UP000093069">
    <property type="component" value="Chromosome I"/>
</dbReference>
<dbReference type="EMBL" id="LN999010">
    <property type="protein sequence ID" value="CUX77696.1"/>
    <property type="molecule type" value="Genomic_DNA"/>
</dbReference>
<feature type="compositionally biased region" description="Basic residues" evidence="1">
    <location>
        <begin position="124"/>
        <end position="155"/>
    </location>
</feature>
<dbReference type="GeneID" id="33322603"/>
<reference evidence="2 5" key="3">
    <citation type="submission" date="2016-04" db="EMBL/GenBank/DDBJ databases">
        <title>Complete genome sequence of Thermococcus chitonophagus type strain GC74.</title>
        <authorList>
            <person name="Oger P.M."/>
        </authorList>
    </citation>
    <scope>NUCLEOTIDE SEQUENCE [LARGE SCALE GENOMIC DNA]</scope>
    <source>
        <strain evidence="2 5">GC74</strain>
    </source>
</reference>
<dbReference type="Proteomes" id="UP000250189">
    <property type="component" value="Chromosome"/>
</dbReference>
<evidence type="ECO:0000256" key="1">
    <source>
        <dbReference type="SAM" id="MobiDB-lite"/>
    </source>
</evidence>
<dbReference type="EMBL" id="CP015193">
    <property type="protein sequence ID" value="ASJ17093.1"/>
    <property type="molecule type" value="Genomic_DNA"/>
</dbReference>
<reference evidence="4" key="2">
    <citation type="submission" date="2016-01" db="EMBL/GenBank/DDBJ databases">
        <authorList>
            <person name="Vorgias C.E."/>
        </authorList>
    </citation>
    <scope>NUCLEOTIDE SEQUENCE [LARGE SCALE GENOMIC DNA]</scope>
</reference>
<keyword evidence="5" id="KW-1185">Reference proteome</keyword>
<proteinExistence type="predicted"/>
<evidence type="ECO:0000313" key="5">
    <source>
        <dbReference type="Proteomes" id="UP000250189"/>
    </source>
</evidence>
<dbReference type="RefSeq" id="WP_068577184.1">
    <property type="nucleotide sequence ID" value="NZ_CP015193.1"/>
</dbReference>
<accession>A0A160VT87</accession>
<dbReference type="OrthoDB" id="374804at2157"/>
<name>A0A160VT87_9EURY</name>
<gene>
    <name evidence="2" type="ORF">A3L04_08440</name>
    <name evidence="3" type="ORF">CHITON_0917</name>
</gene>
<dbReference type="KEGG" id="tch:CHITON_0917"/>
<reference evidence="3" key="1">
    <citation type="submission" date="2016-01" db="EMBL/GenBank/DDBJ databases">
        <authorList>
            <person name="Oliw E.H."/>
        </authorList>
    </citation>
    <scope>NUCLEOTIDE SEQUENCE</scope>
    <source>
        <strain evidence="3">1</strain>
    </source>
</reference>
<dbReference type="STRING" id="54262.CHITON_0917"/>
<dbReference type="AlphaFoldDB" id="A0A160VT87"/>
<evidence type="ECO:0000313" key="3">
    <source>
        <dbReference type="EMBL" id="CUX77696.1"/>
    </source>
</evidence>
<evidence type="ECO:0000313" key="4">
    <source>
        <dbReference type="Proteomes" id="UP000093069"/>
    </source>
</evidence>
<feature type="region of interest" description="Disordered" evidence="1">
    <location>
        <begin position="117"/>
        <end position="155"/>
    </location>
</feature>
<evidence type="ECO:0000313" key="2">
    <source>
        <dbReference type="EMBL" id="ASJ17093.1"/>
    </source>
</evidence>
<protein>
    <submittedName>
        <fullName evidence="3">Uncharacterized protein</fullName>
    </submittedName>
</protein>
<sequence length="155" mass="18810">MSRKFREFDMYPYVREILRRRFPASKGWIIKERERRNGYEPDYIVERRRANKIERHIFEVKREPKAREEHVRQVNRYARYLSGPNVEIKSKNLIYPAGADVSDLPPDIRALKLRKFKVMDRSSKSKKKSQKKKSQKGHTPRRNSAKRRRNWNAIL</sequence>
<organism evidence="3 4">
    <name type="scientific">Thermococcus chitonophagus</name>
    <dbReference type="NCBI Taxonomy" id="54262"/>
    <lineage>
        <taxon>Archaea</taxon>
        <taxon>Methanobacteriati</taxon>
        <taxon>Methanobacteriota</taxon>
        <taxon>Thermococci</taxon>
        <taxon>Thermococcales</taxon>
        <taxon>Thermococcaceae</taxon>
        <taxon>Thermococcus</taxon>
    </lineage>
</organism>